<feature type="transmembrane region" description="Helical" evidence="10">
    <location>
        <begin position="111"/>
        <end position="131"/>
    </location>
</feature>
<evidence type="ECO:0000256" key="1">
    <source>
        <dbReference type="ARBA" id="ARBA00004141"/>
    </source>
</evidence>
<gene>
    <name evidence="10 12" type="primary">secY</name>
    <name evidence="15" type="ORF">C7J97_08200</name>
    <name evidence="13" type="ORF">CGS55_05555</name>
    <name evidence="14" type="ORF">CGS59_04795</name>
    <name evidence="12" type="ORF">ERS852582_01470</name>
</gene>
<evidence type="ECO:0000313" key="19">
    <source>
        <dbReference type="Proteomes" id="UP000252378"/>
    </source>
</evidence>
<feature type="transmembrane region" description="Helical" evidence="10">
    <location>
        <begin position="212"/>
        <end position="233"/>
    </location>
</feature>
<feature type="transmembrane region" description="Helical" evidence="10">
    <location>
        <begin position="143"/>
        <end position="163"/>
    </location>
</feature>
<comment type="caution">
    <text evidence="10">Lacks conserved residue(s) required for the propagation of feature annotation.</text>
</comment>
<dbReference type="Pfam" id="PF00344">
    <property type="entry name" value="SecY"/>
    <property type="match status" value="1"/>
</dbReference>
<evidence type="ECO:0000313" key="13">
    <source>
        <dbReference type="EMBL" id="PDX72946.1"/>
    </source>
</evidence>
<name>A0A173TAY1_9FIRM</name>
<dbReference type="InterPro" id="IPR026593">
    <property type="entry name" value="SecY"/>
</dbReference>
<dbReference type="PANTHER" id="PTHR10906">
    <property type="entry name" value="SECY/SEC61-ALPHA FAMILY MEMBER"/>
    <property type="match status" value="1"/>
</dbReference>
<evidence type="ECO:0000256" key="7">
    <source>
        <dbReference type="ARBA" id="ARBA00023010"/>
    </source>
</evidence>
<evidence type="ECO:0000256" key="2">
    <source>
        <dbReference type="ARBA" id="ARBA00005751"/>
    </source>
</evidence>
<dbReference type="EMBL" id="PXUP01000010">
    <property type="protein sequence ID" value="RCH45919.1"/>
    <property type="molecule type" value="Genomic_DNA"/>
</dbReference>
<dbReference type="Proteomes" id="UP000220480">
    <property type="component" value="Unassembled WGS sequence"/>
</dbReference>
<dbReference type="Gene3D" id="1.10.3370.10">
    <property type="entry name" value="SecY subunit domain"/>
    <property type="match status" value="1"/>
</dbReference>
<evidence type="ECO:0000313" key="18">
    <source>
        <dbReference type="Proteomes" id="UP000220480"/>
    </source>
</evidence>
<dbReference type="RefSeq" id="WP_055185960.1">
    <property type="nucleotide sequence ID" value="NZ_CYXN01000010.1"/>
</dbReference>
<evidence type="ECO:0000313" key="12">
    <source>
        <dbReference type="EMBL" id="CUM99914.1"/>
    </source>
</evidence>
<dbReference type="HAMAP" id="MF_01465">
    <property type="entry name" value="SecY"/>
    <property type="match status" value="1"/>
</dbReference>
<dbReference type="InterPro" id="IPR023201">
    <property type="entry name" value="SecY_dom_sf"/>
</dbReference>
<dbReference type="AlphaFoldDB" id="A0A173TAY1"/>
<dbReference type="OrthoDB" id="9809248at2"/>
<feature type="transmembrane region" description="Helical" evidence="10">
    <location>
        <begin position="312"/>
        <end position="332"/>
    </location>
</feature>
<dbReference type="GO" id="GO:0065002">
    <property type="term" value="P:intracellular protein transmembrane transport"/>
    <property type="evidence" value="ECO:0007669"/>
    <property type="project" value="UniProtKB-UniRule"/>
</dbReference>
<evidence type="ECO:0000256" key="4">
    <source>
        <dbReference type="ARBA" id="ARBA00022692"/>
    </source>
</evidence>
<keyword evidence="10" id="KW-1003">Cell membrane</keyword>
<organism evidence="12 16">
    <name type="scientific">Faecalibacterium prausnitzii</name>
    <dbReference type="NCBI Taxonomy" id="853"/>
    <lineage>
        <taxon>Bacteria</taxon>
        <taxon>Bacillati</taxon>
        <taxon>Bacillota</taxon>
        <taxon>Clostridia</taxon>
        <taxon>Eubacteriales</taxon>
        <taxon>Oscillospiraceae</taxon>
        <taxon>Faecalibacterium</taxon>
    </lineage>
</organism>
<protein>
    <recommendedName>
        <fullName evidence="9 10">Protein translocase subunit SecY</fullName>
    </recommendedName>
</protein>
<dbReference type="PRINTS" id="PR00303">
    <property type="entry name" value="SECYTRNLCASE"/>
</dbReference>
<dbReference type="Proteomes" id="UP000219901">
    <property type="component" value="Unassembled WGS sequence"/>
</dbReference>
<dbReference type="EMBL" id="CYXN01000010">
    <property type="protein sequence ID" value="CUM99914.1"/>
    <property type="molecule type" value="Genomic_DNA"/>
</dbReference>
<dbReference type="EMBL" id="NMTZ01000013">
    <property type="protein sequence ID" value="PDX84570.1"/>
    <property type="molecule type" value="Genomic_DNA"/>
</dbReference>
<dbReference type="InterPro" id="IPR030659">
    <property type="entry name" value="SecY_CS"/>
</dbReference>
<feature type="transmembrane region" description="Helical" evidence="10">
    <location>
        <begin position="270"/>
        <end position="292"/>
    </location>
</feature>
<keyword evidence="4 10" id="KW-0812">Transmembrane</keyword>
<evidence type="ECO:0000256" key="11">
    <source>
        <dbReference type="RuleBase" id="RU004349"/>
    </source>
</evidence>
<dbReference type="PROSITE" id="PS00755">
    <property type="entry name" value="SECY_1"/>
    <property type="match status" value="1"/>
</dbReference>
<accession>A0A173TAY1</accession>
<dbReference type="FunFam" id="1.10.3370.10:FF:000001">
    <property type="entry name" value="Preprotein translocase subunit SecY"/>
    <property type="match status" value="1"/>
</dbReference>
<reference evidence="12 16" key="1">
    <citation type="submission" date="2015-09" db="EMBL/GenBank/DDBJ databases">
        <authorList>
            <consortium name="Pathogen Informatics"/>
        </authorList>
    </citation>
    <scope>NUCLEOTIDE SEQUENCE [LARGE SCALE GENOMIC DNA]</scope>
    <source>
        <strain evidence="12 16">2789STDY5834970</strain>
    </source>
</reference>
<sequence length="431" mass="46822">MFQTFRNAWKIPELKNRLLFTLAILVVYRLGCAIPVPFVSGSALTQMFANGDMLSYLNMMSGGALARCTLFALGVTPYINASIIVQLLTVAIPALENLAKEADGQQKLQQINRYAGAVVALIMSIGYYFVIRNMGALKYVSGAVGVFAAVVIIATFVAGAQLITWAGEQIDDKGIGNGVSLLIFASIVSNWSSLYTSVTGLLTRAAAGEPQFYILLPVLVILALVAVVFVVVMTNAERRITIQYAKRVVGRKQMGGQNSYLPLKLNMSGVMPIIFASALVSIPGTIGSFLQIDQTAHPVWYAFFHTFNYTSWLYVVIYLLLILAFNYFYVAIQYNPVEIANNLRRNNGSIPGFRPGKPTSDFITRTLNKITLIGAIFLAAVAVLPIILGNLTGMSIQLGGTSLLIVVGVALDTTRSLDSFMTMRNHKGFLG</sequence>
<reference evidence="13" key="3">
    <citation type="submission" date="2017-07" db="EMBL/GenBank/DDBJ databases">
        <authorList>
            <person name="Sun Z.S."/>
            <person name="Albrecht U."/>
            <person name="Echele G."/>
            <person name="Lee C.C."/>
        </authorList>
    </citation>
    <scope>NUCLEOTIDE SEQUENCE</scope>
    <source>
        <strain evidence="13">CNCM I 4546</strain>
        <strain evidence="14">CNCM I 4644</strain>
    </source>
</reference>
<comment type="subcellular location">
    <subcellularLocation>
        <location evidence="10">Cell membrane</location>
        <topology evidence="10">Multi-pass membrane protein</topology>
    </subcellularLocation>
    <subcellularLocation>
        <location evidence="1">Membrane</location>
        <topology evidence="1">Multi-pass membrane protein</topology>
    </subcellularLocation>
</comment>
<keyword evidence="3 10" id="KW-0813">Transport</keyword>
<dbReference type="GO" id="GO:0006605">
    <property type="term" value="P:protein targeting"/>
    <property type="evidence" value="ECO:0007669"/>
    <property type="project" value="UniProtKB-UniRule"/>
</dbReference>
<dbReference type="GO" id="GO:0005886">
    <property type="term" value="C:plasma membrane"/>
    <property type="evidence" value="ECO:0007669"/>
    <property type="project" value="UniProtKB-SubCell"/>
</dbReference>
<dbReference type="Proteomes" id="UP000252378">
    <property type="component" value="Unassembled WGS sequence"/>
</dbReference>
<dbReference type="PIRSF" id="PIRSF004557">
    <property type="entry name" value="SecY"/>
    <property type="match status" value="1"/>
</dbReference>
<reference evidence="15 19" key="4">
    <citation type="submission" date="2018-03" db="EMBL/GenBank/DDBJ databases">
        <title>Complete genome sequencing of Faecalibacterium prausnitzii strains isolated from the human gut.</title>
        <authorList>
            <person name="Fitzgerald B.C."/>
            <person name="Shkoporov A.N."/>
            <person name="Ross P.R."/>
            <person name="Hill C."/>
        </authorList>
    </citation>
    <scope>NUCLEOTIDE SEQUENCE [LARGE SCALE GENOMIC DNA]</scope>
    <source>
        <strain evidence="15 19">ATCC 27768</strain>
    </source>
</reference>
<dbReference type="SUPFAM" id="SSF103491">
    <property type="entry name" value="Preprotein translocase SecY subunit"/>
    <property type="match status" value="1"/>
</dbReference>
<comment type="similarity">
    <text evidence="2 10 11">Belongs to the SecY/SEC61-alpha family.</text>
</comment>
<evidence type="ECO:0000256" key="10">
    <source>
        <dbReference type="HAMAP-Rule" id="MF_01465"/>
    </source>
</evidence>
<evidence type="ECO:0000256" key="6">
    <source>
        <dbReference type="ARBA" id="ARBA00022989"/>
    </source>
</evidence>
<evidence type="ECO:0000313" key="15">
    <source>
        <dbReference type="EMBL" id="RCH45919.1"/>
    </source>
</evidence>
<evidence type="ECO:0000313" key="14">
    <source>
        <dbReference type="EMBL" id="PDX84570.1"/>
    </source>
</evidence>
<reference evidence="17 18" key="2">
    <citation type="journal article" date="2017" name="Front. Microbiol.">
        <title>New Insights into the Diversity of the Genus Faecalibacterium.</title>
        <authorList>
            <person name="Benevides L."/>
            <person name="Burman S."/>
            <person name="Martin R."/>
            <person name="Robert V."/>
            <person name="Thomas M."/>
            <person name="Miquel S."/>
            <person name="Chain F."/>
            <person name="Sokol H."/>
            <person name="Bermudez-Humaran L.G."/>
            <person name="Morrison M."/>
            <person name="Langella P."/>
            <person name="Azevedo V.A."/>
            <person name="Chatel J.M."/>
            <person name="Soares S."/>
        </authorList>
    </citation>
    <scope>NUCLEOTIDE SEQUENCE [LARGE SCALE GENOMIC DNA]</scope>
    <source>
        <strain evidence="13 17">CNCM I 4546</strain>
        <strain evidence="14 18">CNCM I 4644</strain>
    </source>
</reference>
<feature type="transmembrane region" description="Helical" evidence="10">
    <location>
        <begin position="370"/>
        <end position="388"/>
    </location>
</feature>
<dbReference type="EMBL" id="NMTV01000035">
    <property type="protein sequence ID" value="PDX72946.1"/>
    <property type="molecule type" value="Genomic_DNA"/>
</dbReference>
<comment type="subunit">
    <text evidence="10">Component of the Sec protein translocase complex. Heterotrimer consisting of SecY, SecE and SecG subunits. The heterotrimers can form oligomers, although 1 heterotrimer is thought to be able to translocate proteins. Interacts with the ribosome. Interacts with SecDF, and other proteins may be involved. Interacts with SecA.</text>
</comment>
<dbReference type="Proteomes" id="UP000095649">
    <property type="component" value="Unassembled WGS sequence"/>
</dbReference>
<dbReference type="InterPro" id="IPR002208">
    <property type="entry name" value="SecY/SEC61-alpha"/>
</dbReference>
<evidence type="ECO:0000256" key="9">
    <source>
        <dbReference type="ARBA" id="ARBA00039733"/>
    </source>
</evidence>
<comment type="function">
    <text evidence="10">The central subunit of the protein translocation channel SecYEG. Consists of two halves formed by TMs 1-5 and 6-10. These two domains form a lateral gate at the front which open onto the bilayer between TMs 2 and 7, and are clamped together by SecE at the back. The channel is closed by both a pore ring composed of hydrophobic SecY resides and a short helix (helix 2A) on the extracellular side of the membrane which forms a plug. The plug probably moves laterally to allow the channel to open. The ring and the pore may move independently.</text>
</comment>
<dbReference type="GO" id="GO:0043952">
    <property type="term" value="P:protein transport by the Sec complex"/>
    <property type="evidence" value="ECO:0007669"/>
    <property type="project" value="UniProtKB-UniRule"/>
</dbReference>
<evidence type="ECO:0000256" key="8">
    <source>
        <dbReference type="ARBA" id="ARBA00023136"/>
    </source>
</evidence>
<evidence type="ECO:0000313" key="16">
    <source>
        <dbReference type="Proteomes" id="UP000095649"/>
    </source>
</evidence>
<keyword evidence="7 10" id="KW-0811">Translocation</keyword>
<keyword evidence="6 10" id="KW-1133">Transmembrane helix</keyword>
<keyword evidence="8 10" id="KW-0472">Membrane</keyword>
<proteinExistence type="inferred from homology"/>
<evidence type="ECO:0000256" key="3">
    <source>
        <dbReference type="ARBA" id="ARBA00022448"/>
    </source>
</evidence>
<keyword evidence="5 10" id="KW-0653">Protein transport</keyword>
<dbReference type="NCBIfam" id="TIGR00967">
    <property type="entry name" value="3a0501s007"/>
    <property type="match status" value="1"/>
</dbReference>
<evidence type="ECO:0000313" key="17">
    <source>
        <dbReference type="Proteomes" id="UP000219901"/>
    </source>
</evidence>
<feature type="transmembrane region" description="Helical" evidence="10">
    <location>
        <begin position="175"/>
        <end position="192"/>
    </location>
</feature>
<evidence type="ECO:0000256" key="5">
    <source>
        <dbReference type="ARBA" id="ARBA00022927"/>
    </source>
</evidence>
<feature type="transmembrane region" description="Helical" evidence="10">
    <location>
        <begin position="394"/>
        <end position="414"/>
    </location>
</feature>